<dbReference type="STRING" id="1178516.AWR27_21965"/>
<feature type="signal peptide" evidence="3">
    <location>
        <begin position="1"/>
        <end position="35"/>
    </location>
</feature>
<keyword evidence="3" id="KW-0732">Signal</keyword>
<dbReference type="OrthoDB" id="621220at2"/>
<evidence type="ECO:0000313" key="6">
    <source>
        <dbReference type="Proteomes" id="UP000187941"/>
    </source>
</evidence>
<accession>A0A1P9X273</accession>
<gene>
    <name evidence="5" type="ORF">AWR27_21965</name>
</gene>
<keyword evidence="6" id="KW-1185">Reference proteome</keyword>
<evidence type="ECO:0000313" key="5">
    <source>
        <dbReference type="EMBL" id="AQG81732.1"/>
    </source>
</evidence>
<dbReference type="KEGG" id="smon:AWR27_21965"/>
<sequence>MAITNRRLRQSRPFGLILFIGSVALLAFSALTAQAQLSTPDHADTSEQERVKDVGDILRSLLKKSAPKKEESPSSVAFLPSLGYNPSFGFVIGGKVTAGRQYGDAATTAYSVFGLEALYTSKSILTAQARHNIFTTGNQWNFQGHWQLARFGLVDYGIGTGKNTSRENRFIINEFPLQNGEGAFPIRFTYIRLTEKLYRKIGAHTYMGGGVSMDIRAQIADEKQAAGLETPHYLYSLKNGFNPTRYSANGLLLAFQYNTREHPIRAYDGIYADFALRVNQRWLGSTKNAVQLVYDFRKYWSLSQQNPEHVLAFWHWASYRLSGTLPYLELPATGYDTYARSGRAYTIGNFKGLSYGYFETEYRFPITRNKLLSGVCFVNAQSASEDDVNLFRFWKTGAGVGLRVLFQKQSRTTLCIDFAQGNNGAKGFFFGLGEVF</sequence>
<evidence type="ECO:0000259" key="4">
    <source>
        <dbReference type="Pfam" id="PF01103"/>
    </source>
</evidence>
<dbReference type="GO" id="GO:0019867">
    <property type="term" value="C:outer membrane"/>
    <property type="evidence" value="ECO:0007669"/>
    <property type="project" value="InterPro"/>
</dbReference>
<dbReference type="AlphaFoldDB" id="A0A1P9X273"/>
<reference evidence="5 6" key="1">
    <citation type="submission" date="2016-01" db="EMBL/GenBank/DDBJ databases">
        <authorList>
            <person name="Oliw E.H."/>
        </authorList>
    </citation>
    <scope>NUCLEOTIDE SEQUENCE [LARGE SCALE GENOMIC DNA]</scope>
    <source>
        <strain evidence="5 6">DY10</strain>
    </source>
</reference>
<name>A0A1P9X273_9BACT</name>
<evidence type="ECO:0000256" key="2">
    <source>
        <dbReference type="ARBA" id="ARBA00023136"/>
    </source>
</evidence>
<dbReference type="Gene3D" id="2.40.160.50">
    <property type="entry name" value="membrane protein fhac: a member of the omp85/tpsb transporter family"/>
    <property type="match status" value="1"/>
</dbReference>
<proteinExistence type="predicted"/>
<protein>
    <recommendedName>
        <fullName evidence="4">Bacterial surface antigen (D15) domain-containing protein</fullName>
    </recommendedName>
</protein>
<comment type="subcellular location">
    <subcellularLocation>
        <location evidence="1">Membrane</location>
    </subcellularLocation>
</comment>
<dbReference type="Proteomes" id="UP000187941">
    <property type="component" value="Chromosome"/>
</dbReference>
<organism evidence="5 6">
    <name type="scientific">Spirosoma montaniterrae</name>
    <dbReference type="NCBI Taxonomy" id="1178516"/>
    <lineage>
        <taxon>Bacteria</taxon>
        <taxon>Pseudomonadati</taxon>
        <taxon>Bacteroidota</taxon>
        <taxon>Cytophagia</taxon>
        <taxon>Cytophagales</taxon>
        <taxon>Cytophagaceae</taxon>
        <taxon>Spirosoma</taxon>
    </lineage>
</organism>
<dbReference type="Pfam" id="PF01103">
    <property type="entry name" value="Omp85"/>
    <property type="match status" value="1"/>
</dbReference>
<keyword evidence="2" id="KW-0472">Membrane</keyword>
<dbReference type="RefSeq" id="WP_077133213.1">
    <property type="nucleotide sequence ID" value="NZ_CP014263.1"/>
</dbReference>
<feature type="chain" id="PRO_5012388213" description="Bacterial surface antigen (D15) domain-containing protein" evidence="3">
    <location>
        <begin position="36"/>
        <end position="436"/>
    </location>
</feature>
<feature type="domain" description="Bacterial surface antigen (D15)" evidence="4">
    <location>
        <begin position="241"/>
        <end position="436"/>
    </location>
</feature>
<evidence type="ECO:0000256" key="3">
    <source>
        <dbReference type="SAM" id="SignalP"/>
    </source>
</evidence>
<dbReference type="InterPro" id="IPR000184">
    <property type="entry name" value="Bac_surfAg_D15"/>
</dbReference>
<dbReference type="EMBL" id="CP014263">
    <property type="protein sequence ID" value="AQG81732.1"/>
    <property type="molecule type" value="Genomic_DNA"/>
</dbReference>
<evidence type="ECO:0000256" key="1">
    <source>
        <dbReference type="ARBA" id="ARBA00004370"/>
    </source>
</evidence>